<keyword evidence="3" id="KW-1185">Reference proteome</keyword>
<sequence length="60" mass="6257">MQKQVVSRPCVGSTVFGARAAREAASSPSRACASASVMLRRTPASSMPPLRARSAAMPRP</sequence>
<accession>A0ABZ1AY09</accession>
<proteinExistence type="predicted"/>
<protein>
    <submittedName>
        <fullName evidence="2">Uncharacterized protein</fullName>
    </submittedName>
</protein>
<name>A0ABZ1AY09_9ACTN</name>
<feature type="region of interest" description="Disordered" evidence="1">
    <location>
        <begin position="40"/>
        <end position="60"/>
    </location>
</feature>
<reference evidence="2 3" key="1">
    <citation type="submission" date="2023-12" db="EMBL/GenBank/DDBJ databases">
        <title>Blastococcus brunescens sp. nov., an actonobacterium isolated from sandstone collected in sahara desert.</title>
        <authorList>
            <person name="Gtari M."/>
            <person name="Ghodhbane F."/>
        </authorList>
    </citation>
    <scope>NUCLEOTIDE SEQUENCE [LARGE SCALE GENOMIC DNA]</scope>
    <source>
        <strain evidence="2 3">BMG 8361</strain>
    </source>
</reference>
<dbReference type="EMBL" id="CP141261">
    <property type="protein sequence ID" value="WRL63017.1"/>
    <property type="molecule type" value="Genomic_DNA"/>
</dbReference>
<organism evidence="2 3">
    <name type="scientific">Blastococcus brunescens</name>
    <dbReference type="NCBI Taxonomy" id="1564165"/>
    <lineage>
        <taxon>Bacteria</taxon>
        <taxon>Bacillati</taxon>
        <taxon>Actinomycetota</taxon>
        <taxon>Actinomycetes</taxon>
        <taxon>Geodermatophilales</taxon>
        <taxon>Geodermatophilaceae</taxon>
        <taxon>Blastococcus</taxon>
    </lineage>
</organism>
<dbReference type="RefSeq" id="WP_324274366.1">
    <property type="nucleotide sequence ID" value="NZ_CP141261.1"/>
</dbReference>
<evidence type="ECO:0000256" key="1">
    <source>
        <dbReference type="SAM" id="MobiDB-lite"/>
    </source>
</evidence>
<dbReference type="Proteomes" id="UP001324287">
    <property type="component" value="Chromosome"/>
</dbReference>
<evidence type="ECO:0000313" key="3">
    <source>
        <dbReference type="Proteomes" id="UP001324287"/>
    </source>
</evidence>
<gene>
    <name evidence="2" type="ORF">U6N30_24685</name>
</gene>
<evidence type="ECO:0000313" key="2">
    <source>
        <dbReference type="EMBL" id="WRL63017.1"/>
    </source>
</evidence>